<protein>
    <submittedName>
        <fullName evidence="2">YpmS family protein</fullName>
    </submittedName>
</protein>
<gene>
    <name evidence="2" type="ORF">ACFFHM_25065</name>
</gene>
<comment type="caution">
    <text evidence="2">The sequence shown here is derived from an EMBL/GenBank/DDBJ whole genome shotgun (WGS) entry which is preliminary data.</text>
</comment>
<evidence type="ECO:0000256" key="1">
    <source>
        <dbReference type="SAM" id="Phobius"/>
    </source>
</evidence>
<keyword evidence="3" id="KW-1185">Reference proteome</keyword>
<keyword evidence="1" id="KW-1133">Transmembrane helix</keyword>
<dbReference type="InterPro" id="IPR018672">
    <property type="entry name" value="DUF2140"/>
</dbReference>
<dbReference type="EMBL" id="JBHLUX010000095">
    <property type="protein sequence ID" value="MFC0473691.1"/>
    <property type="molecule type" value="Genomic_DNA"/>
</dbReference>
<dbReference type="Pfam" id="PF09911">
    <property type="entry name" value="DUF2140"/>
    <property type="match status" value="1"/>
</dbReference>
<evidence type="ECO:0000313" key="3">
    <source>
        <dbReference type="Proteomes" id="UP001589838"/>
    </source>
</evidence>
<sequence length="196" mass="22664">MKKNNHVWKIAFFALSGLVVLVIIILFMLIQRYFPEVDENHFVQKQPTTEEAAFVIQTNKARLNTLIASRIEQTPSDISYMVELLEENVQFRSAFKILGQEVPVTINFNPVVVPNGDLLLEVETFSVGILSLPVDQVLQFISNWIEVADWIVTYPSERVVEVKVTDIKVDENESMRFRFLTFDLEQDNIELEMIID</sequence>
<feature type="transmembrane region" description="Helical" evidence="1">
    <location>
        <begin position="7"/>
        <end position="30"/>
    </location>
</feature>
<accession>A0ABV6KK49</accession>
<name>A0ABV6KK49_9BACI</name>
<dbReference type="Proteomes" id="UP001589838">
    <property type="component" value="Unassembled WGS sequence"/>
</dbReference>
<evidence type="ECO:0000313" key="2">
    <source>
        <dbReference type="EMBL" id="MFC0473691.1"/>
    </source>
</evidence>
<organism evidence="2 3">
    <name type="scientific">Halalkalibacter kiskunsagensis</name>
    <dbReference type="NCBI Taxonomy" id="1548599"/>
    <lineage>
        <taxon>Bacteria</taxon>
        <taxon>Bacillati</taxon>
        <taxon>Bacillota</taxon>
        <taxon>Bacilli</taxon>
        <taxon>Bacillales</taxon>
        <taxon>Bacillaceae</taxon>
        <taxon>Halalkalibacter</taxon>
    </lineage>
</organism>
<dbReference type="RefSeq" id="WP_335961428.1">
    <property type="nucleotide sequence ID" value="NZ_JAXBLX010000017.1"/>
</dbReference>
<keyword evidence="1" id="KW-0812">Transmembrane</keyword>
<reference evidence="2 3" key="1">
    <citation type="submission" date="2024-09" db="EMBL/GenBank/DDBJ databases">
        <authorList>
            <person name="Sun Q."/>
            <person name="Mori K."/>
        </authorList>
    </citation>
    <scope>NUCLEOTIDE SEQUENCE [LARGE SCALE GENOMIC DNA]</scope>
    <source>
        <strain evidence="2 3">NCAIM B.02610</strain>
    </source>
</reference>
<keyword evidence="1" id="KW-0472">Membrane</keyword>
<proteinExistence type="predicted"/>